<dbReference type="GO" id="GO:0005737">
    <property type="term" value="C:cytoplasm"/>
    <property type="evidence" value="ECO:0007669"/>
    <property type="project" value="UniProtKB-SubCell"/>
</dbReference>
<protein>
    <recommendedName>
        <fullName evidence="3">UDP-N-acetylmuramate--L-alanine ligase</fullName>
        <ecNumber evidence="3">6.3.2.8</ecNumber>
    </recommendedName>
</protein>
<name>A0A382F2V9_9ZZZZ</name>
<dbReference type="NCBIfam" id="TIGR01082">
    <property type="entry name" value="murC"/>
    <property type="match status" value="1"/>
</dbReference>
<comment type="pathway">
    <text evidence="2">Cell wall biogenesis; peptidoglycan biosynthesis.</text>
</comment>
<dbReference type="Pfam" id="PF08245">
    <property type="entry name" value="Mur_ligase_M"/>
    <property type="match status" value="1"/>
</dbReference>
<dbReference type="InterPro" id="IPR036565">
    <property type="entry name" value="Mur-like_cat_sf"/>
</dbReference>
<feature type="domain" description="Mur ligase central" evidence="11">
    <location>
        <begin position="93"/>
        <end position="268"/>
    </location>
</feature>
<dbReference type="GO" id="GO:0009252">
    <property type="term" value="P:peptidoglycan biosynthetic process"/>
    <property type="evidence" value="ECO:0007669"/>
    <property type="project" value="UniProtKB-UniPathway"/>
</dbReference>
<evidence type="ECO:0000256" key="1">
    <source>
        <dbReference type="ARBA" id="ARBA00004496"/>
    </source>
</evidence>
<evidence type="ECO:0000256" key="4">
    <source>
        <dbReference type="ARBA" id="ARBA00022490"/>
    </source>
</evidence>
<evidence type="ECO:0000259" key="9">
    <source>
        <dbReference type="Pfam" id="PF01225"/>
    </source>
</evidence>
<comment type="subcellular location">
    <subcellularLocation>
        <location evidence="1">Cytoplasm</location>
    </subcellularLocation>
</comment>
<dbReference type="SUPFAM" id="SSF53623">
    <property type="entry name" value="MurD-like peptide ligases, catalytic domain"/>
    <property type="match status" value="1"/>
</dbReference>
<dbReference type="InterPro" id="IPR036615">
    <property type="entry name" value="Mur_ligase_C_dom_sf"/>
</dbReference>
<accession>A0A382F2V9</accession>
<evidence type="ECO:0000256" key="7">
    <source>
        <dbReference type="ARBA" id="ARBA00022840"/>
    </source>
</evidence>
<dbReference type="Gene3D" id="3.90.190.20">
    <property type="entry name" value="Mur ligase, C-terminal domain"/>
    <property type="match status" value="1"/>
</dbReference>
<dbReference type="InterPro" id="IPR000713">
    <property type="entry name" value="Mur_ligase_N"/>
</dbReference>
<dbReference type="AlphaFoldDB" id="A0A382F2V9"/>
<dbReference type="PANTHER" id="PTHR43445:SF3">
    <property type="entry name" value="UDP-N-ACETYLMURAMATE--L-ALANINE LIGASE"/>
    <property type="match status" value="1"/>
</dbReference>
<dbReference type="UniPathway" id="UPA00219"/>
<organism evidence="12">
    <name type="scientific">marine metagenome</name>
    <dbReference type="NCBI Taxonomy" id="408172"/>
    <lineage>
        <taxon>unclassified sequences</taxon>
        <taxon>metagenomes</taxon>
        <taxon>ecological metagenomes</taxon>
    </lineage>
</organism>
<evidence type="ECO:0000313" key="12">
    <source>
        <dbReference type="EMBL" id="SVB57338.1"/>
    </source>
</evidence>
<evidence type="ECO:0000256" key="5">
    <source>
        <dbReference type="ARBA" id="ARBA00022598"/>
    </source>
</evidence>
<dbReference type="InterPro" id="IPR013221">
    <property type="entry name" value="Mur_ligase_cen"/>
</dbReference>
<keyword evidence="6" id="KW-0547">Nucleotide-binding</keyword>
<feature type="domain" description="Mur ligase C-terminal" evidence="10">
    <location>
        <begin position="292"/>
        <end position="423"/>
    </location>
</feature>
<evidence type="ECO:0000256" key="6">
    <source>
        <dbReference type="ARBA" id="ARBA00022741"/>
    </source>
</evidence>
<dbReference type="Gene3D" id="3.40.50.720">
    <property type="entry name" value="NAD(P)-binding Rossmann-like Domain"/>
    <property type="match status" value="1"/>
</dbReference>
<feature type="domain" description="Mur ligase N-terminal catalytic" evidence="9">
    <location>
        <begin position="1"/>
        <end position="86"/>
    </location>
</feature>
<dbReference type="HAMAP" id="MF_00046">
    <property type="entry name" value="MurC"/>
    <property type="match status" value="1"/>
</dbReference>
<keyword evidence="5" id="KW-0436">Ligase</keyword>
<keyword evidence="7" id="KW-0067">ATP-binding</keyword>
<dbReference type="InterPro" id="IPR005758">
    <property type="entry name" value="UDP-N-AcMur_Ala_ligase_MurC"/>
</dbReference>
<sequence length="438" mass="45887">MSAIAEVLAAMGHEVTGSDLKASAGLDRLEAVGITVTVGHAGTNLGRAEILTRSTAVPDRNPECRAALEAGIPVLSRADVLTAICGQRNTIAVAGTHGKTTTASMLALVLRQAGVRPSFIIGGDVNEIGTGAAWDSGDLMVVEADESDGTFVRLPRTAAIVTNVEPDHLDHHGDYGELLSAFARFVEETDGPVVVGVDDPDGARLVAESEGAGVGVGTAVDAGWRIVDVDESWAGVRFTLLAPDGDRLPLSLPVPGLHNARNAACAAVISRLLEIPPDAIAEGLGNFGGVARRFEHRGTSGGIEFVDDYAHLPTEVRATISAASSGAWRRLVAVFQPHRYSRTEALWSDFGDSFEGADRVYITDVYPAGEAPRPGVSGQLIADAVERSSPDIDVHYIPRHDDLVEALAADLEDGDLCLTMGAGDLTSVPDEVRGRRDA</sequence>
<evidence type="ECO:0000259" key="10">
    <source>
        <dbReference type="Pfam" id="PF02875"/>
    </source>
</evidence>
<dbReference type="SUPFAM" id="SSF53244">
    <property type="entry name" value="MurD-like peptide ligases, peptide-binding domain"/>
    <property type="match status" value="1"/>
</dbReference>
<evidence type="ECO:0000256" key="8">
    <source>
        <dbReference type="ARBA" id="ARBA00047833"/>
    </source>
</evidence>
<reference evidence="12" key="1">
    <citation type="submission" date="2018-05" db="EMBL/GenBank/DDBJ databases">
        <authorList>
            <person name="Lanie J.A."/>
            <person name="Ng W.-L."/>
            <person name="Kazmierczak K.M."/>
            <person name="Andrzejewski T.M."/>
            <person name="Davidsen T.M."/>
            <person name="Wayne K.J."/>
            <person name="Tettelin H."/>
            <person name="Glass J.I."/>
            <person name="Rusch D."/>
            <person name="Podicherti R."/>
            <person name="Tsui H.-C.T."/>
            <person name="Winkler M.E."/>
        </authorList>
    </citation>
    <scope>NUCLEOTIDE SEQUENCE</scope>
</reference>
<dbReference type="SUPFAM" id="SSF51984">
    <property type="entry name" value="MurCD N-terminal domain"/>
    <property type="match status" value="1"/>
</dbReference>
<dbReference type="GO" id="GO:0008763">
    <property type="term" value="F:UDP-N-acetylmuramate-L-alanine ligase activity"/>
    <property type="evidence" value="ECO:0007669"/>
    <property type="project" value="UniProtKB-EC"/>
</dbReference>
<dbReference type="Pfam" id="PF01225">
    <property type="entry name" value="Mur_ligase"/>
    <property type="match status" value="1"/>
</dbReference>
<evidence type="ECO:0000256" key="3">
    <source>
        <dbReference type="ARBA" id="ARBA00012211"/>
    </source>
</evidence>
<dbReference type="EC" id="6.3.2.8" evidence="3"/>
<dbReference type="InterPro" id="IPR050061">
    <property type="entry name" value="MurCDEF_pg_biosynth"/>
</dbReference>
<keyword evidence="4" id="KW-0963">Cytoplasm</keyword>
<dbReference type="GO" id="GO:0005524">
    <property type="term" value="F:ATP binding"/>
    <property type="evidence" value="ECO:0007669"/>
    <property type="project" value="UniProtKB-KW"/>
</dbReference>
<dbReference type="Gene3D" id="3.40.1190.10">
    <property type="entry name" value="Mur-like, catalytic domain"/>
    <property type="match status" value="1"/>
</dbReference>
<evidence type="ECO:0000256" key="2">
    <source>
        <dbReference type="ARBA" id="ARBA00004752"/>
    </source>
</evidence>
<dbReference type="InterPro" id="IPR004101">
    <property type="entry name" value="Mur_ligase_C"/>
</dbReference>
<comment type="catalytic activity">
    <reaction evidence="8">
        <text>UDP-N-acetyl-alpha-D-muramate + L-alanine + ATP = UDP-N-acetyl-alpha-D-muramoyl-L-alanine + ADP + phosphate + H(+)</text>
        <dbReference type="Rhea" id="RHEA:23372"/>
        <dbReference type="ChEBI" id="CHEBI:15378"/>
        <dbReference type="ChEBI" id="CHEBI:30616"/>
        <dbReference type="ChEBI" id="CHEBI:43474"/>
        <dbReference type="ChEBI" id="CHEBI:57972"/>
        <dbReference type="ChEBI" id="CHEBI:70757"/>
        <dbReference type="ChEBI" id="CHEBI:83898"/>
        <dbReference type="ChEBI" id="CHEBI:456216"/>
        <dbReference type="EC" id="6.3.2.8"/>
    </reaction>
</comment>
<gene>
    <name evidence="12" type="ORF">METZ01_LOCUS210192</name>
</gene>
<feature type="non-terminal residue" evidence="12">
    <location>
        <position position="438"/>
    </location>
</feature>
<proteinExistence type="inferred from homology"/>
<evidence type="ECO:0000259" key="11">
    <source>
        <dbReference type="Pfam" id="PF08245"/>
    </source>
</evidence>
<dbReference type="Pfam" id="PF02875">
    <property type="entry name" value="Mur_ligase_C"/>
    <property type="match status" value="1"/>
</dbReference>
<dbReference type="PANTHER" id="PTHR43445">
    <property type="entry name" value="UDP-N-ACETYLMURAMATE--L-ALANINE LIGASE-RELATED"/>
    <property type="match status" value="1"/>
</dbReference>
<dbReference type="EMBL" id="UINC01047719">
    <property type="protein sequence ID" value="SVB57338.1"/>
    <property type="molecule type" value="Genomic_DNA"/>
</dbReference>